<dbReference type="PANTHER" id="PTHR43649">
    <property type="entry name" value="ARABINOSE-BINDING PROTEIN-RELATED"/>
    <property type="match status" value="1"/>
</dbReference>
<sequence length="453" mass="51398">MILPTPVRTSLLRVLFLTVPLFSFKALAQEIVVATVGNADMLNMQQLSEYFVRENPDITISWEVVDESVLRLMQSRDSKRADPRYDVYTLGLLEAPLWGKNGRLAPVPESILSTVEGTDWIPEIMEGFRHGDHYFALPFYGESSMTYYRRDVFNRYDLTMPAAPSWAQIESLLSELKIRSNDQAGVICLRGKAGWGENMALFSTLVNAFGGRWFDEQWGTTLTEEPWHRAVDFYLELMANYGLPDAWLNGYSENLAAFRSGDCDVWVDSTAAGGSIATADIYPHVGYARAPTQVTDRGSNWLWSWGFAVPSGSRAQEAAWRFVQWATSNDYHRLVEEHYGIAQVPPGTRRSLYRNSAYQQYARFSDPTIDAIRTTDFDQPSAQPVPYRGIQFVQTEEFQQIGNYVGKVLAELLESRLTNQGVDIPRELTRASDFVRASHNVGDYLREHDIDAF</sequence>
<comment type="subcellular location">
    <subcellularLocation>
        <location evidence="1">Periplasm</location>
    </subcellularLocation>
</comment>
<dbReference type="InterPro" id="IPR050490">
    <property type="entry name" value="Bact_solute-bd_prot1"/>
</dbReference>
<reference evidence="3" key="2">
    <citation type="submission" date="2020-09" db="EMBL/GenBank/DDBJ databases">
        <authorList>
            <person name="Sun Q."/>
            <person name="Kim S."/>
        </authorList>
    </citation>
    <scope>NUCLEOTIDE SEQUENCE</scope>
    <source>
        <strain evidence="3">KCTC 22169</strain>
    </source>
</reference>
<comment type="similarity">
    <text evidence="2">Belongs to the bacterial solute-binding protein 1 family.</text>
</comment>
<dbReference type="Gene3D" id="3.40.190.10">
    <property type="entry name" value="Periplasmic binding protein-like II"/>
    <property type="match status" value="2"/>
</dbReference>
<dbReference type="PANTHER" id="PTHR43649:SF12">
    <property type="entry name" value="DIACETYLCHITOBIOSE BINDING PROTEIN DASA"/>
    <property type="match status" value="1"/>
</dbReference>
<evidence type="ECO:0000256" key="1">
    <source>
        <dbReference type="ARBA" id="ARBA00004418"/>
    </source>
</evidence>
<name>A0A918KML4_9GAMM</name>
<proteinExistence type="inferred from homology"/>
<comment type="caution">
    <text evidence="3">The sequence shown here is derived from an EMBL/GenBank/DDBJ whole genome shotgun (WGS) entry which is preliminary data.</text>
</comment>
<dbReference type="Pfam" id="PF01547">
    <property type="entry name" value="SBP_bac_1"/>
    <property type="match status" value="1"/>
</dbReference>
<evidence type="ECO:0000313" key="3">
    <source>
        <dbReference type="EMBL" id="GGX67506.1"/>
    </source>
</evidence>
<protein>
    <submittedName>
        <fullName evidence="3">Sugar ABC transporter substrate-binding protein</fullName>
    </submittedName>
</protein>
<dbReference type="RefSeq" id="WP_189611865.1">
    <property type="nucleotide sequence ID" value="NZ_BMXR01000011.1"/>
</dbReference>
<dbReference type="Proteomes" id="UP000626148">
    <property type="component" value="Unassembled WGS sequence"/>
</dbReference>
<evidence type="ECO:0000256" key="2">
    <source>
        <dbReference type="ARBA" id="ARBA00008520"/>
    </source>
</evidence>
<dbReference type="EMBL" id="BMXR01000011">
    <property type="protein sequence ID" value="GGX67506.1"/>
    <property type="molecule type" value="Genomic_DNA"/>
</dbReference>
<keyword evidence="4" id="KW-1185">Reference proteome</keyword>
<evidence type="ECO:0000313" key="4">
    <source>
        <dbReference type="Proteomes" id="UP000626148"/>
    </source>
</evidence>
<organism evidence="3 4">
    <name type="scientific">Saccharospirillum salsuginis</name>
    <dbReference type="NCBI Taxonomy" id="418750"/>
    <lineage>
        <taxon>Bacteria</taxon>
        <taxon>Pseudomonadati</taxon>
        <taxon>Pseudomonadota</taxon>
        <taxon>Gammaproteobacteria</taxon>
        <taxon>Oceanospirillales</taxon>
        <taxon>Saccharospirillaceae</taxon>
        <taxon>Saccharospirillum</taxon>
    </lineage>
</organism>
<dbReference type="GO" id="GO:0042597">
    <property type="term" value="C:periplasmic space"/>
    <property type="evidence" value="ECO:0007669"/>
    <property type="project" value="UniProtKB-SubCell"/>
</dbReference>
<dbReference type="AlphaFoldDB" id="A0A918KML4"/>
<dbReference type="SUPFAM" id="SSF53850">
    <property type="entry name" value="Periplasmic binding protein-like II"/>
    <property type="match status" value="1"/>
</dbReference>
<dbReference type="InterPro" id="IPR006059">
    <property type="entry name" value="SBP"/>
</dbReference>
<reference evidence="3" key="1">
    <citation type="journal article" date="2014" name="Int. J. Syst. Evol. Microbiol.">
        <title>Complete genome sequence of Corynebacterium casei LMG S-19264T (=DSM 44701T), isolated from a smear-ripened cheese.</title>
        <authorList>
            <consortium name="US DOE Joint Genome Institute (JGI-PGF)"/>
            <person name="Walter F."/>
            <person name="Albersmeier A."/>
            <person name="Kalinowski J."/>
            <person name="Ruckert C."/>
        </authorList>
    </citation>
    <scope>NUCLEOTIDE SEQUENCE</scope>
    <source>
        <strain evidence="3">KCTC 22169</strain>
    </source>
</reference>
<accession>A0A918KML4</accession>
<gene>
    <name evidence="3" type="ORF">GCM10007392_38910</name>
</gene>